<accession>A0A218W8R5</accession>
<dbReference type="GO" id="GO:0004860">
    <property type="term" value="F:protein kinase inhibitor activity"/>
    <property type="evidence" value="ECO:0007669"/>
    <property type="project" value="UniProtKB-KW"/>
</dbReference>
<evidence type="ECO:0000313" key="6">
    <source>
        <dbReference type="Proteomes" id="UP000197138"/>
    </source>
</evidence>
<dbReference type="InterPro" id="IPR040389">
    <property type="entry name" value="SMR"/>
</dbReference>
<dbReference type="EMBL" id="MTKT01004939">
    <property type="protein sequence ID" value="OWM68943.1"/>
    <property type="molecule type" value="Genomic_DNA"/>
</dbReference>
<reference evidence="5 7" key="3">
    <citation type="submission" date="2017-11" db="EMBL/GenBank/DDBJ databases">
        <title>De-novo sequencing of pomegranate (Punica granatum L.) genome.</title>
        <authorList>
            <person name="Akparov Z."/>
            <person name="Amiraslanov A."/>
            <person name="Hajiyeva S."/>
            <person name="Abbasov M."/>
            <person name="Kaur K."/>
            <person name="Hamwieh A."/>
            <person name="Solovyev V."/>
            <person name="Salamov A."/>
            <person name="Braich B."/>
            <person name="Kosarev P."/>
            <person name="Mahmoud A."/>
            <person name="Hajiyev E."/>
            <person name="Babayeva S."/>
            <person name="Izzatullayeva V."/>
            <person name="Mammadov A."/>
            <person name="Mammadov A."/>
            <person name="Sharifova S."/>
            <person name="Ojaghi J."/>
            <person name="Eynullazada K."/>
            <person name="Bayramov B."/>
            <person name="Abdulazimova A."/>
            <person name="Shahmuradov I."/>
        </authorList>
    </citation>
    <scope>NUCLEOTIDE SEQUENCE [LARGE SCALE GENOMIC DNA]</scope>
    <source>
        <strain evidence="5">AG2017</strain>
        <strain evidence="7">cv. AG2017</strain>
        <tissue evidence="5">Leaf</tissue>
    </source>
</reference>
<sequence>MSKDHKPVKDDHPSSLKLDEESRGCLEKLSAENCDSRAALDDCVECRTPVSEDHKIPPVRSCPPTPRKQAPGPSRKRKLHFFETSRREEVESFFRSSFLELSKAADKRRCTSI</sequence>
<evidence type="ECO:0000256" key="3">
    <source>
        <dbReference type="SAM" id="MobiDB-lite"/>
    </source>
</evidence>
<dbReference type="AlphaFoldDB" id="A0A218W8R5"/>
<proteinExistence type="predicted"/>
<protein>
    <submittedName>
        <fullName evidence="4">Uncharacterized protein</fullName>
    </submittedName>
</protein>
<evidence type="ECO:0000313" key="5">
    <source>
        <dbReference type="EMBL" id="PKI78796.1"/>
    </source>
</evidence>
<reference evidence="6" key="1">
    <citation type="journal article" date="2017" name="Plant J.">
        <title>The pomegranate (Punica granatum L.) genome and the genomics of punicalagin biosynthesis.</title>
        <authorList>
            <person name="Qin G."/>
            <person name="Xu C."/>
            <person name="Ming R."/>
            <person name="Tang H."/>
            <person name="Guyot R."/>
            <person name="Kramer E.M."/>
            <person name="Hu Y."/>
            <person name="Yi X."/>
            <person name="Qi Y."/>
            <person name="Xu X."/>
            <person name="Gao Z."/>
            <person name="Pan H."/>
            <person name="Jian J."/>
            <person name="Tian Y."/>
            <person name="Yue Z."/>
            <person name="Xu Y."/>
        </authorList>
    </citation>
    <scope>NUCLEOTIDE SEQUENCE [LARGE SCALE GENOMIC DNA]</scope>
    <source>
        <strain evidence="6">cv. Dabenzi</strain>
    </source>
</reference>
<keyword evidence="2" id="KW-0131">Cell cycle</keyword>
<comment type="caution">
    <text evidence="4">The sequence shown here is derived from an EMBL/GenBank/DDBJ whole genome shotgun (WGS) entry which is preliminary data.</text>
</comment>
<dbReference type="PANTHER" id="PTHR33142:SF89">
    <property type="entry name" value="CYCLIN-DEPENDENT PROTEIN KINASE INHIBITOR SMR2"/>
    <property type="match status" value="1"/>
</dbReference>
<dbReference type="PANTHER" id="PTHR33142">
    <property type="entry name" value="CYCLIN-DEPENDENT PROTEIN KINASE INHIBITOR SMR13"/>
    <property type="match status" value="1"/>
</dbReference>
<gene>
    <name evidence="4" type="ORF">CDL15_Pgr025130</name>
    <name evidence="5" type="ORF">CRG98_000863</name>
</gene>
<dbReference type="Proteomes" id="UP000197138">
    <property type="component" value="Unassembled WGS sequence"/>
</dbReference>
<keyword evidence="1" id="KW-0649">Protein kinase inhibitor</keyword>
<reference evidence="4" key="2">
    <citation type="submission" date="2017-06" db="EMBL/GenBank/DDBJ databases">
        <title>The pomegranate genome and the genomics of punicalagin biosynthesis.</title>
        <authorList>
            <person name="Xu C."/>
        </authorList>
    </citation>
    <scope>NUCLEOTIDE SEQUENCE [LARGE SCALE GENOMIC DNA]</scope>
    <source>
        <tissue evidence="4">Fresh leaf</tissue>
    </source>
</reference>
<evidence type="ECO:0000313" key="4">
    <source>
        <dbReference type="EMBL" id="OWM68943.1"/>
    </source>
</evidence>
<keyword evidence="7" id="KW-1185">Reference proteome</keyword>
<dbReference type="OrthoDB" id="1687882at2759"/>
<organism evidence="4 6">
    <name type="scientific">Punica granatum</name>
    <name type="common">Pomegranate</name>
    <dbReference type="NCBI Taxonomy" id="22663"/>
    <lineage>
        <taxon>Eukaryota</taxon>
        <taxon>Viridiplantae</taxon>
        <taxon>Streptophyta</taxon>
        <taxon>Embryophyta</taxon>
        <taxon>Tracheophyta</taxon>
        <taxon>Spermatophyta</taxon>
        <taxon>Magnoliopsida</taxon>
        <taxon>eudicotyledons</taxon>
        <taxon>Gunneridae</taxon>
        <taxon>Pentapetalae</taxon>
        <taxon>rosids</taxon>
        <taxon>malvids</taxon>
        <taxon>Myrtales</taxon>
        <taxon>Lythraceae</taxon>
        <taxon>Punica</taxon>
    </lineage>
</organism>
<feature type="region of interest" description="Disordered" evidence="3">
    <location>
        <begin position="1"/>
        <end position="22"/>
    </location>
</feature>
<evidence type="ECO:0000313" key="7">
    <source>
        <dbReference type="Proteomes" id="UP000233551"/>
    </source>
</evidence>
<dbReference type="Proteomes" id="UP000233551">
    <property type="component" value="Unassembled WGS sequence"/>
</dbReference>
<name>A0A218W8R5_PUNGR</name>
<dbReference type="GeneID" id="116212311"/>
<dbReference type="GO" id="GO:0032875">
    <property type="term" value="P:regulation of DNA endoreduplication"/>
    <property type="evidence" value="ECO:0007669"/>
    <property type="project" value="InterPro"/>
</dbReference>
<dbReference type="EMBL" id="PGOL01000036">
    <property type="protein sequence ID" value="PKI78796.1"/>
    <property type="molecule type" value="Genomic_DNA"/>
</dbReference>
<feature type="region of interest" description="Disordered" evidence="3">
    <location>
        <begin position="51"/>
        <end position="77"/>
    </location>
</feature>
<evidence type="ECO:0000256" key="2">
    <source>
        <dbReference type="ARBA" id="ARBA00023306"/>
    </source>
</evidence>
<evidence type="ECO:0000256" key="1">
    <source>
        <dbReference type="ARBA" id="ARBA00023013"/>
    </source>
</evidence>